<reference evidence="1" key="1">
    <citation type="submission" date="2020-05" db="EMBL/GenBank/DDBJ databases">
        <authorList>
            <person name="Chiriac C."/>
            <person name="Salcher M."/>
            <person name="Ghai R."/>
            <person name="Kavagutti S V."/>
        </authorList>
    </citation>
    <scope>NUCLEOTIDE SEQUENCE</scope>
</reference>
<gene>
    <name evidence="1" type="ORF">UFOPK1755_00854</name>
</gene>
<sequence>MNFSKFEVGTHLRCSINTRQISSLVITIERFLRELFKSLQRCSFTSFDYFNTCWHWEIWKGSVLIWWNRRAYFLWSLCRSTPTMYTPRTIERCVDAIRGVITWLTDSTGCNRVWTSGANEFYSSSFNAGIAGCTVTFVFI</sequence>
<protein>
    <submittedName>
        <fullName evidence="1">Unannotated protein</fullName>
    </submittedName>
</protein>
<evidence type="ECO:0000313" key="1">
    <source>
        <dbReference type="EMBL" id="CAB4586456.1"/>
    </source>
</evidence>
<proteinExistence type="predicted"/>
<organism evidence="1">
    <name type="scientific">freshwater metagenome</name>
    <dbReference type="NCBI Taxonomy" id="449393"/>
    <lineage>
        <taxon>unclassified sequences</taxon>
        <taxon>metagenomes</taxon>
        <taxon>ecological metagenomes</taxon>
    </lineage>
</organism>
<accession>A0A6J6FC99</accession>
<dbReference type="AlphaFoldDB" id="A0A6J6FC99"/>
<name>A0A6J6FC99_9ZZZZ</name>
<dbReference type="EMBL" id="CAEZTX010000099">
    <property type="protein sequence ID" value="CAB4586456.1"/>
    <property type="molecule type" value="Genomic_DNA"/>
</dbReference>